<comment type="caution">
    <text evidence="2">The sequence shown here is derived from an EMBL/GenBank/DDBJ whole genome shotgun (WGS) entry which is preliminary data.</text>
</comment>
<gene>
    <name evidence="2" type="ORF">OCV61_03045</name>
</gene>
<dbReference type="CDD" id="cd00093">
    <property type="entry name" value="HTH_XRE"/>
    <property type="match status" value="1"/>
</dbReference>
<dbReference type="RefSeq" id="WP_158420617.1">
    <property type="nucleotide sequence ID" value="NZ_JAOQJL010000004.1"/>
</dbReference>
<evidence type="ECO:0000313" key="2">
    <source>
        <dbReference type="EMBL" id="MCU6764384.1"/>
    </source>
</evidence>
<dbReference type="SUPFAM" id="SSF47413">
    <property type="entry name" value="lambda repressor-like DNA-binding domains"/>
    <property type="match status" value="1"/>
</dbReference>
<accession>A0ABT2TSM1</accession>
<feature type="domain" description="HTH cro/C1-type" evidence="1">
    <location>
        <begin position="7"/>
        <end position="60"/>
    </location>
</feature>
<dbReference type="EMBL" id="JAOQJL010000004">
    <property type="protein sequence ID" value="MCU6764384.1"/>
    <property type="molecule type" value="Genomic_DNA"/>
</dbReference>
<dbReference type="PROSITE" id="PS50943">
    <property type="entry name" value="HTH_CROC1"/>
    <property type="match status" value="1"/>
</dbReference>
<reference evidence="2 3" key="1">
    <citation type="journal article" date="2021" name="ISME Commun">
        <title>Automated analysis of genomic sequences facilitates high-throughput and comprehensive description of bacteria.</title>
        <authorList>
            <person name="Hitch T.C.A."/>
        </authorList>
    </citation>
    <scope>NUCLEOTIDE SEQUENCE [LARGE SCALE GENOMIC DNA]</scope>
    <source>
        <strain evidence="2 3">Sanger_23</strain>
    </source>
</reference>
<dbReference type="Gene3D" id="1.10.260.40">
    <property type="entry name" value="lambda repressor-like DNA-binding domains"/>
    <property type="match status" value="1"/>
</dbReference>
<dbReference type="Proteomes" id="UP001652409">
    <property type="component" value="Unassembled WGS sequence"/>
</dbReference>
<protein>
    <submittedName>
        <fullName evidence="2">Helix-turn-helix transcriptional regulator</fullName>
    </submittedName>
</protein>
<keyword evidence="3" id="KW-1185">Reference proteome</keyword>
<sequence>MIKYDRLWETMKKRGISQYALYTYYGIDRSLLDRFRKNKNIEIYTLDRICTILDCNIEDIVEHVPDPPLQKH</sequence>
<proteinExistence type="predicted"/>
<organism evidence="2 3">
    <name type="scientific">Blautia ammoniilytica</name>
    <dbReference type="NCBI Taxonomy" id="2981782"/>
    <lineage>
        <taxon>Bacteria</taxon>
        <taxon>Bacillati</taxon>
        <taxon>Bacillota</taxon>
        <taxon>Clostridia</taxon>
        <taxon>Lachnospirales</taxon>
        <taxon>Lachnospiraceae</taxon>
        <taxon>Blautia</taxon>
    </lineage>
</organism>
<evidence type="ECO:0000259" key="1">
    <source>
        <dbReference type="PROSITE" id="PS50943"/>
    </source>
</evidence>
<evidence type="ECO:0000313" key="3">
    <source>
        <dbReference type="Proteomes" id="UP001652409"/>
    </source>
</evidence>
<dbReference type="Pfam" id="PF13443">
    <property type="entry name" value="HTH_26"/>
    <property type="match status" value="1"/>
</dbReference>
<dbReference type="InterPro" id="IPR010982">
    <property type="entry name" value="Lambda_DNA-bd_dom_sf"/>
</dbReference>
<name>A0ABT2TSM1_9FIRM</name>
<dbReference type="InterPro" id="IPR001387">
    <property type="entry name" value="Cro/C1-type_HTH"/>
</dbReference>